<proteinExistence type="inferred from homology"/>
<dbReference type="SUPFAM" id="SSF109709">
    <property type="entry name" value="KorB DNA-binding domain-like"/>
    <property type="match status" value="1"/>
</dbReference>
<dbReference type="PANTHER" id="PTHR33375:SF7">
    <property type="entry name" value="CHROMOSOME 2-PARTITIONING PROTEIN PARB-RELATED"/>
    <property type="match status" value="1"/>
</dbReference>
<name>A0A9Q4AMD5_9HYPH</name>
<dbReference type="FunFam" id="3.90.1530.30:FF:000002">
    <property type="entry name" value="Chromosome partitioning protein ParB"/>
    <property type="match status" value="1"/>
</dbReference>
<dbReference type="SMART" id="SM00470">
    <property type="entry name" value="ParB"/>
    <property type="match status" value="1"/>
</dbReference>
<organism evidence="4 5">
    <name type="scientific">Devosia ureilytica</name>
    <dbReference type="NCBI Taxonomy" id="2952754"/>
    <lineage>
        <taxon>Bacteria</taxon>
        <taxon>Pseudomonadati</taxon>
        <taxon>Pseudomonadota</taxon>
        <taxon>Alphaproteobacteria</taxon>
        <taxon>Hyphomicrobiales</taxon>
        <taxon>Devosiaceae</taxon>
        <taxon>Devosia</taxon>
    </lineage>
</organism>
<gene>
    <name evidence="4" type="ORF">NF348_04025</name>
</gene>
<dbReference type="InterPro" id="IPR003115">
    <property type="entry name" value="ParB_N"/>
</dbReference>
<dbReference type="PANTHER" id="PTHR33375">
    <property type="entry name" value="CHROMOSOME-PARTITIONING PROTEIN PARB-RELATED"/>
    <property type="match status" value="1"/>
</dbReference>
<evidence type="ECO:0000313" key="4">
    <source>
        <dbReference type="EMBL" id="MCP8886263.1"/>
    </source>
</evidence>
<dbReference type="SUPFAM" id="SSF110849">
    <property type="entry name" value="ParB/Sulfiredoxin"/>
    <property type="match status" value="1"/>
</dbReference>
<sequence length="692" mass="74990">MSTTPKKKPPIALSTSRDIPLDKLVLSQANVRKNKAGVSIEELAEDIARRGLLQGLSVRPVMDETGAETGMYEVPAGGRRFRALERLVKQRRLAKDALIPCLVREGGIAEEDSLAENVHREALHPLDQFRAFLTLREKGQSAEEIAAAFFVSLNVVKQRLKLAAVSPVLLNAYAEDAVSLDQLMAFTVTGDHGRQEEVFERVKSSYDKTPYSIRRMLTEGAVRASDKRALFVGVGAYIEAGGTVLRDLFESDDGGWLQDASLLDRLVVEKLQQCAEPIATEGWKWVQVATDFPYGHTYGLRRIHGETVPLTAQEEAARAALQVEYDRLVEEYQDSGDDLPDLVDERFAELETTLAAFEDRPTQYDPEEIARAGAFISITGDGRLCIESGYVRPEDERVADREGDTGGEIGQGNEAASAAAAPGTIESTDAEDDNSLAPISDKLLTELTAHRTLGLRYALGACPDVALLATLHALVLKAFYHHAPETCLDLLRSNNFGGAGSGLQDSAAAEVIRARHDGWSKTLPEDAGDLWDALGEWDADSRSELFAHVVSLSVNAVHETWNRRSGVFAHADCLSQAVELDMTKLWAPTAANYLGRVTKGRILQAVAEAKGQRAADRIAHLKKGDMAIEAETLLAGSDWLPDVLRPAGDSGAADPVLQSAGDSAGQLEAADDSDLDEPVENDGRTVHPVAAE</sequence>
<feature type="region of interest" description="Disordered" evidence="2">
    <location>
        <begin position="395"/>
        <end position="434"/>
    </location>
</feature>
<dbReference type="InterPro" id="IPR050336">
    <property type="entry name" value="Chromosome_partition/occlusion"/>
</dbReference>
<feature type="compositionally biased region" description="Basic and acidic residues" evidence="2">
    <location>
        <begin position="395"/>
        <end position="404"/>
    </location>
</feature>
<dbReference type="EMBL" id="JAMWDU010000002">
    <property type="protein sequence ID" value="MCP8886263.1"/>
    <property type="molecule type" value="Genomic_DNA"/>
</dbReference>
<feature type="domain" description="ParB-like N-terminal" evidence="3">
    <location>
        <begin position="17"/>
        <end position="118"/>
    </location>
</feature>
<protein>
    <submittedName>
        <fullName evidence="4">ParB N-terminal domain-containing protein</fullName>
    </submittedName>
</protein>
<dbReference type="GO" id="GO:0005694">
    <property type="term" value="C:chromosome"/>
    <property type="evidence" value="ECO:0007669"/>
    <property type="project" value="TreeGrafter"/>
</dbReference>
<evidence type="ECO:0000256" key="2">
    <source>
        <dbReference type="SAM" id="MobiDB-lite"/>
    </source>
</evidence>
<feature type="compositionally biased region" description="Acidic residues" evidence="2">
    <location>
        <begin position="669"/>
        <end position="680"/>
    </location>
</feature>
<dbReference type="AlphaFoldDB" id="A0A9Q4AMD5"/>
<reference evidence="4" key="1">
    <citation type="submission" date="2022-06" db="EMBL/GenBank/DDBJ databases">
        <title>Devosia sp. XJ19-45 genome assembly.</title>
        <authorList>
            <person name="Li B."/>
            <person name="Cai M."/>
            <person name="Nie G."/>
            <person name="Li W."/>
        </authorList>
    </citation>
    <scope>NUCLEOTIDE SEQUENCE</scope>
    <source>
        <strain evidence="4">XJ19-45</strain>
    </source>
</reference>
<dbReference type="Pfam" id="PF02195">
    <property type="entry name" value="ParB_N"/>
    <property type="match status" value="1"/>
</dbReference>
<dbReference type="RefSeq" id="WP_254674037.1">
    <property type="nucleotide sequence ID" value="NZ_JAMWDU010000002.1"/>
</dbReference>
<dbReference type="Gene3D" id="1.10.10.2830">
    <property type="match status" value="1"/>
</dbReference>
<comment type="similarity">
    <text evidence="1">Belongs to the ParB family.</text>
</comment>
<accession>A0A9Q4AMD5</accession>
<evidence type="ECO:0000259" key="3">
    <source>
        <dbReference type="SMART" id="SM00470"/>
    </source>
</evidence>
<dbReference type="InterPro" id="IPR036086">
    <property type="entry name" value="ParB/Sulfiredoxin_sf"/>
</dbReference>
<dbReference type="Proteomes" id="UP001060275">
    <property type="component" value="Unassembled WGS sequence"/>
</dbReference>
<comment type="caution">
    <text evidence="4">The sequence shown here is derived from an EMBL/GenBank/DDBJ whole genome shotgun (WGS) entry which is preliminary data.</text>
</comment>
<evidence type="ECO:0000256" key="1">
    <source>
        <dbReference type="ARBA" id="ARBA00006295"/>
    </source>
</evidence>
<evidence type="ECO:0000313" key="5">
    <source>
        <dbReference type="Proteomes" id="UP001060275"/>
    </source>
</evidence>
<feature type="region of interest" description="Disordered" evidence="2">
    <location>
        <begin position="650"/>
        <end position="692"/>
    </location>
</feature>
<dbReference type="CDD" id="cd16406">
    <property type="entry name" value="ParB_N_like"/>
    <property type="match status" value="1"/>
</dbReference>
<dbReference type="GO" id="GO:0007059">
    <property type="term" value="P:chromosome segregation"/>
    <property type="evidence" value="ECO:0007669"/>
    <property type="project" value="TreeGrafter"/>
</dbReference>
<dbReference type="FunFam" id="1.10.10.2830:FF:000001">
    <property type="entry name" value="Chromosome partitioning protein ParB"/>
    <property type="match status" value="1"/>
</dbReference>
<dbReference type="Gene3D" id="3.90.1530.30">
    <property type="match status" value="1"/>
</dbReference>
<keyword evidence="5" id="KW-1185">Reference proteome</keyword>